<dbReference type="Proteomes" id="UP000325315">
    <property type="component" value="Unassembled WGS sequence"/>
</dbReference>
<dbReference type="Pfam" id="PF00078">
    <property type="entry name" value="RVT_1"/>
    <property type="match status" value="1"/>
</dbReference>
<dbReference type="PANTHER" id="PTHR46890:SF48">
    <property type="entry name" value="RNA-DIRECTED DNA POLYMERASE"/>
    <property type="match status" value="1"/>
</dbReference>
<dbReference type="GO" id="GO:0003964">
    <property type="term" value="F:RNA-directed DNA polymerase activity"/>
    <property type="evidence" value="ECO:0007669"/>
    <property type="project" value="UniProtKB-KW"/>
</dbReference>
<dbReference type="PANTHER" id="PTHR46890">
    <property type="entry name" value="NON-LTR RETROLELEMENT REVERSE TRANSCRIPTASE-LIKE PROTEIN-RELATED"/>
    <property type="match status" value="1"/>
</dbReference>
<accession>A0A5B6VXS3</accession>
<gene>
    <name evidence="2" type="ORF">EPI10_024234</name>
</gene>
<protein>
    <submittedName>
        <fullName evidence="2">Reverse transcriptase</fullName>
    </submittedName>
</protein>
<dbReference type="InterPro" id="IPR000477">
    <property type="entry name" value="RT_dom"/>
</dbReference>
<keyword evidence="2" id="KW-0808">Transferase</keyword>
<dbReference type="CDD" id="cd01650">
    <property type="entry name" value="RT_nLTR_like"/>
    <property type="match status" value="1"/>
</dbReference>
<dbReference type="AlphaFoldDB" id="A0A5B6VXS3"/>
<dbReference type="OrthoDB" id="1002360at2759"/>
<dbReference type="SUPFAM" id="SSF56672">
    <property type="entry name" value="DNA/RNA polymerases"/>
    <property type="match status" value="1"/>
</dbReference>
<evidence type="ECO:0000313" key="3">
    <source>
        <dbReference type="Proteomes" id="UP000325315"/>
    </source>
</evidence>
<evidence type="ECO:0000313" key="2">
    <source>
        <dbReference type="EMBL" id="KAA3473893.1"/>
    </source>
</evidence>
<proteinExistence type="predicted"/>
<organism evidence="2 3">
    <name type="scientific">Gossypium australe</name>
    <dbReference type="NCBI Taxonomy" id="47621"/>
    <lineage>
        <taxon>Eukaryota</taxon>
        <taxon>Viridiplantae</taxon>
        <taxon>Streptophyta</taxon>
        <taxon>Embryophyta</taxon>
        <taxon>Tracheophyta</taxon>
        <taxon>Spermatophyta</taxon>
        <taxon>Magnoliopsida</taxon>
        <taxon>eudicotyledons</taxon>
        <taxon>Gunneridae</taxon>
        <taxon>Pentapetalae</taxon>
        <taxon>rosids</taxon>
        <taxon>malvids</taxon>
        <taxon>Malvales</taxon>
        <taxon>Malvaceae</taxon>
        <taxon>Malvoideae</taxon>
        <taxon>Gossypium</taxon>
    </lineage>
</organism>
<sequence length="244" mass="27658">MAKAIVNRLRGVIEKCIDTAQSAFVPGRLISDNVLLAYEILHTLKQKRVGRKGFMAMKLDMSKAYDRVEWNFVKEIMIRMGFAFSWIETIMECLTSISYSMIVNGFKREIFNPSRGLHQGDPLSLFMFLLCGEGLSSLMHLAMDEGLLREVKASKSGPQVSHILFTDNCILFSEASGRGANVLKEILKKYRRCSGKNTPKIDRNLVVNILGVRCSNDPESYLGLPNMVGRKKRESFQILKDRIK</sequence>
<comment type="caution">
    <text evidence="2">The sequence shown here is derived from an EMBL/GenBank/DDBJ whole genome shotgun (WGS) entry which is preliminary data.</text>
</comment>
<dbReference type="InterPro" id="IPR043502">
    <property type="entry name" value="DNA/RNA_pol_sf"/>
</dbReference>
<feature type="domain" description="Reverse transcriptase" evidence="1">
    <location>
        <begin position="2"/>
        <end position="192"/>
    </location>
</feature>
<keyword evidence="2" id="KW-0695">RNA-directed DNA polymerase</keyword>
<evidence type="ECO:0000259" key="1">
    <source>
        <dbReference type="Pfam" id="PF00078"/>
    </source>
</evidence>
<keyword evidence="3" id="KW-1185">Reference proteome</keyword>
<keyword evidence="2" id="KW-0548">Nucleotidyltransferase</keyword>
<dbReference type="EMBL" id="SMMG02000005">
    <property type="protein sequence ID" value="KAA3473893.1"/>
    <property type="molecule type" value="Genomic_DNA"/>
</dbReference>
<reference evidence="3" key="1">
    <citation type="journal article" date="2019" name="Plant Biotechnol. J.">
        <title>Genome sequencing of the Australian wild diploid species Gossypium australe highlights disease resistance and delayed gland morphogenesis.</title>
        <authorList>
            <person name="Cai Y."/>
            <person name="Cai X."/>
            <person name="Wang Q."/>
            <person name="Wang P."/>
            <person name="Zhang Y."/>
            <person name="Cai C."/>
            <person name="Xu Y."/>
            <person name="Wang K."/>
            <person name="Zhou Z."/>
            <person name="Wang C."/>
            <person name="Geng S."/>
            <person name="Li B."/>
            <person name="Dong Q."/>
            <person name="Hou Y."/>
            <person name="Wang H."/>
            <person name="Ai P."/>
            <person name="Liu Z."/>
            <person name="Yi F."/>
            <person name="Sun M."/>
            <person name="An G."/>
            <person name="Cheng J."/>
            <person name="Zhang Y."/>
            <person name="Shi Q."/>
            <person name="Xie Y."/>
            <person name="Shi X."/>
            <person name="Chang Y."/>
            <person name="Huang F."/>
            <person name="Chen Y."/>
            <person name="Hong S."/>
            <person name="Mi L."/>
            <person name="Sun Q."/>
            <person name="Zhang L."/>
            <person name="Zhou B."/>
            <person name="Peng R."/>
            <person name="Zhang X."/>
            <person name="Liu F."/>
        </authorList>
    </citation>
    <scope>NUCLEOTIDE SEQUENCE [LARGE SCALE GENOMIC DNA]</scope>
    <source>
        <strain evidence="3">cv. PA1801</strain>
    </source>
</reference>
<dbReference type="InterPro" id="IPR052343">
    <property type="entry name" value="Retrotransposon-Effector_Assoc"/>
</dbReference>
<name>A0A5B6VXS3_9ROSI</name>